<dbReference type="Proteomes" id="UP001346869">
    <property type="component" value="Unassembled WGS sequence"/>
</dbReference>
<evidence type="ECO:0000313" key="6">
    <source>
        <dbReference type="EMBL" id="KAK5863807.1"/>
    </source>
</evidence>
<dbReference type="SMART" id="SM00110">
    <property type="entry name" value="C1Q"/>
    <property type="match status" value="1"/>
</dbReference>
<feature type="domain" description="C1q" evidence="5">
    <location>
        <begin position="173"/>
        <end position="303"/>
    </location>
</feature>
<evidence type="ECO:0000259" key="5">
    <source>
        <dbReference type="PROSITE" id="PS50871"/>
    </source>
</evidence>
<feature type="coiled-coil region" evidence="4">
    <location>
        <begin position="47"/>
        <end position="172"/>
    </location>
</feature>
<dbReference type="PANTHER" id="PTHR22923">
    <property type="entry name" value="CEREBELLIN-RELATED"/>
    <property type="match status" value="1"/>
</dbReference>
<protein>
    <recommendedName>
        <fullName evidence="5">C1q domain-containing protein</fullName>
    </recommendedName>
</protein>
<dbReference type="AlphaFoldDB" id="A0AAN7XMQ1"/>
<accession>A0AAN7XMQ1</accession>
<dbReference type="PROSITE" id="PS50871">
    <property type="entry name" value="C1Q"/>
    <property type="match status" value="1"/>
</dbReference>
<dbReference type="EMBL" id="JAUZQC010000011">
    <property type="protein sequence ID" value="KAK5863807.1"/>
    <property type="molecule type" value="Genomic_DNA"/>
</dbReference>
<evidence type="ECO:0000256" key="1">
    <source>
        <dbReference type="ARBA" id="ARBA00004613"/>
    </source>
</evidence>
<name>A0AAN7XMQ1_ELEMC</name>
<reference evidence="6 7" key="2">
    <citation type="journal article" date="2023" name="Mol. Biol. Evol.">
        <title>Genomics of Secondarily Temperate Adaptation in the Only Non-Antarctic Icefish.</title>
        <authorList>
            <person name="Rivera-Colon A.G."/>
            <person name="Rayamajhi N."/>
            <person name="Minhas B.F."/>
            <person name="Madrigal G."/>
            <person name="Bilyk K.T."/>
            <person name="Yoon V."/>
            <person name="Hune M."/>
            <person name="Gregory S."/>
            <person name="Cheng C.H.C."/>
            <person name="Catchen J.M."/>
        </authorList>
    </citation>
    <scope>NUCLEOTIDE SEQUENCE [LARGE SCALE GENOMIC DNA]</scope>
    <source>
        <strain evidence="6">JMC-PN-2008</strain>
    </source>
</reference>
<evidence type="ECO:0000256" key="4">
    <source>
        <dbReference type="SAM" id="Coils"/>
    </source>
</evidence>
<dbReference type="GO" id="GO:0005576">
    <property type="term" value="C:extracellular region"/>
    <property type="evidence" value="ECO:0007669"/>
    <property type="project" value="UniProtKB-SubCell"/>
</dbReference>
<dbReference type="InterPro" id="IPR001073">
    <property type="entry name" value="C1q_dom"/>
</dbReference>
<dbReference type="InterPro" id="IPR008983">
    <property type="entry name" value="Tumour_necrosis_fac-like_dom"/>
</dbReference>
<evidence type="ECO:0000256" key="3">
    <source>
        <dbReference type="ARBA" id="ARBA00022729"/>
    </source>
</evidence>
<keyword evidence="7" id="KW-1185">Reference proteome</keyword>
<proteinExistence type="predicted"/>
<dbReference type="Pfam" id="PF00386">
    <property type="entry name" value="C1q"/>
    <property type="match status" value="1"/>
</dbReference>
<dbReference type="PANTHER" id="PTHR22923:SF102">
    <property type="entry name" value="CEREBELLIN 13-RELATED"/>
    <property type="match status" value="1"/>
</dbReference>
<evidence type="ECO:0000256" key="2">
    <source>
        <dbReference type="ARBA" id="ARBA00022525"/>
    </source>
</evidence>
<keyword evidence="4" id="KW-0175">Coiled coil</keyword>
<dbReference type="InterPro" id="IPR050822">
    <property type="entry name" value="Cerebellin_Synaptic_Org"/>
</dbReference>
<evidence type="ECO:0000313" key="7">
    <source>
        <dbReference type="Proteomes" id="UP001346869"/>
    </source>
</evidence>
<sequence>MDRWKLSKIKLYQTEAEGSENELLIQTDVWAELRILRDMVVEQKVELRHLISRVAAAESLVDALEKENLAMEARMTAAESLAAELQMQNNAQATELAVAQKELSTLQQRVTVSEARVEELEKQHEVQATELAVAQQELSTLQLRLTVSEGLIKELEKQQEGQKVDIQELQNTNRVKKLAFSVSLLASGEGNTCQEGAPLLYKNVFSNIGNYYNPDTGYFTAPVRGVYYFRFTGHVAHSDFNVEDNASNGVVLQLEKNGCQYQAKALKGIIQLCLWKEPGVHRRRGVSFESDEEFRSDLQLWFS</sequence>
<organism evidence="6 7">
    <name type="scientific">Eleginops maclovinus</name>
    <name type="common">Patagonian blennie</name>
    <name type="synonym">Eleginus maclovinus</name>
    <dbReference type="NCBI Taxonomy" id="56733"/>
    <lineage>
        <taxon>Eukaryota</taxon>
        <taxon>Metazoa</taxon>
        <taxon>Chordata</taxon>
        <taxon>Craniata</taxon>
        <taxon>Vertebrata</taxon>
        <taxon>Euteleostomi</taxon>
        <taxon>Actinopterygii</taxon>
        <taxon>Neopterygii</taxon>
        <taxon>Teleostei</taxon>
        <taxon>Neoteleostei</taxon>
        <taxon>Acanthomorphata</taxon>
        <taxon>Eupercaria</taxon>
        <taxon>Perciformes</taxon>
        <taxon>Notothenioidei</taxon>
        <taxon>Eleginopidae</taxon>
        <taxon>Eleginops</taxon>
    </lineage>
</organism>
<dbReference type="SUPFAM" id="SSF49842">
    <property type="entry name" value="TNF-like"/>
    <property type="match status" value="1"/>
</dbReference>
<gene>
    <name evidence="6" type="ORF">PBY51_000807</name>
</gene>
<comment type="caution">
    <text evidence="6">The sequence shown here is derived from an EMBL/GenBank/DDBJ whole genome shotgun (WGS) entry which is preliminary data.</text>
</comment>
<reference evidence="6 7" key="1">
    <citation type="journal article" date="2023" name="Genes (Basel)">
        <title>Chromosome-Level Genome Assembly and Circadian Gene Repertoire of the Patagonia Blennie Eleginops maclovinus-The Closest Ancestral Proxy of Antarctic Cryonotothenioids.</title>
        <authorList>
            <person name="Cheng C.C."/>
            <person name="Rivera-Colon A.G."/>
            <person name="Minhas B.F."/>
            <person name="Wilson L."/>
            <person name="Rayamajhi N."/>
            <person name="Vargas-Chacoff L."/>
            <person name="Catchen J.M."/>
        </authorList>
    </citation>
    <scope>NUCLEOTIDE SEQUENCE [LARGE SCALE GENOMIC DNA]</scope>
    <source>
        <strain evidence="6">JMC-PN-2008</strain>
    </source>
</reference>
<dbReference type="SUPFAM" id="SSF57997">
    <property type="entry name" value="Tropomyosin"/>
    <property type="match status" value="1"/>
</dbReference>
<comment type="subcellular location">
    <subcellularLocation>
        <location evidence="1">Secreted</location>
    </subcellularLocation>
</comment>
<keyword evidence="2" id="KW-0964">Secreted</keyword>
<keyword evidence="3" id="KW-0732">Signal</keyword>
<dbReference type="Gene3D" id="2.60.120.40">
    <property type="match status" value="1"/>
</dbReference>